<dbReference type="AlphaFoldDB" id="A0A5M6ZG93"/>
<dbReference type="Gene3D" id="2.60.120.620">
    <property type="entry name" value="q2cbj1_9rhob like domain"/>
    <property type="match status" value="1"/>
</dbReference>
<comment type="caution">
    <text evidence="1">The sequence shown here is derived from an EMBL/GenBank/DDBJ whole genome shotgun (WGS) entry which is preliminary data.</text>
</comment>
<dbReference type="EMBL" id="VWOJ01000002">
    <property type="protein sequence ID" value="KAA5803766.1"/>
    <property type="molecule type" value="Genomic_DNA"/>
</dbReference>
<reference evidence="1 2" key="1">
    <citation type="submission" date="2019-09" db="EMBL/GenBank/DDBJ databases">
        <authorList>
            <person name="Kevbrin V."/>
            <person name="Grouzdev D.S."/>
        </authorList>
    </citation>
    <scope>NUCLEOTIDE SEQUENCE [LARGE SCALE GENOMIC DNA]</scope>
    <source>
        <strain evidence="1 2">G-192</strain>
    </source>
</reference>
<accession>A0A5M6ZG93</accession>
<name>A0A5M6ZG93_9PROT</name>
<organism evidence="1 2">
    <name type="scientific">Alkalicaulis satelles</name>
    <dbReference type="NCBI Taxonomy" id="2609175"/>
    <lineage>
        <taxon>Bacteria</taxon>
        <taxon>Pseudomonadati</taxon>
        <taxon>Pseudomonadota</taxon>
        <taxon>Alphaproteobacteria</taxon>
        <taxon>Maricaulales</taxon>
        <taxon>Maricaulaceae</taxon>
        <taxon>Alkalicaulis</taxon>
    </lineage>
</organism>
<proteinExistence type="predicted"/>
<evidence type="ECO:0000313" key="2">
    <source>
        <dbReference type="Proteomes" id="UP000325122"/>
    </source>
</evidence>
<protein>
    <submittedName>
        <fullName evidence="1">2OG-Fe(II) oxygenase</fullName>
    </submittedName>
</protein>
<gene>
    <name evidence="1" type="ORF">F1654_08180</name>
</gene>
<dbReference type="RefSeq" id="WP_150023034.1">
    <property type="nucleotide sequence ID" value="NZ_VWOJ01000002.1"/>
</dbReference>
<keyword evidence="2" id="KW-1185">Reference proteome</keyword>
<evidence type="ECO:0000313" key="1">
    <source>
        <dbReference type="EMBL" id="KAA5803766.1"/>
    </source>
</evidence>
<dbReference type="Proteomes" id="UP000325122">
    <property type="component" value="Unassembled WGS sequence"/>
</dbReference>
<sequence length="219" mass="24480">MSRVDAVKSALRAAFAAADMRETPYRHWFLDGLLPDDIVSELQAVPLPAQEVDVSGTREANNSTRQYFDTPNQARFPAFADVAGAFQAPDMIATLNDMFGASLDGNYLRIEYAQDTDGFWLHPHTDIGVKVFTMLLYLSGAPGHDDLGTDIYLDRDTHAARTAFRPNHAMVFIPSDRTWHGFEPRPIPGVRQSIIINYVTPEWRARDQLAFPESLVKAA</sequence>